<name>A0A178Z2V0_9EURO</name>
<dbReference type="Proteomes" id="UP000078343">
    <property type="component" value="Unassembled WGS sequence"/>
</dbReference>
<evidence type="ECO:0000313" key="2">
    <source>
        <dbReference type="Proteomes" id="UP000078343"/>
    </source>
</evidence>
<dbReference type="EMBL" id="LVYI01000015">
    <property type="protein sequence ID" value="OAP54102.1"/>
    <property type="molecule type" value="Genomic_DNA"/>
</dbReference>
<dbReference type="STRING" id="1367422.A0A178Z2V0"/>
<protein>
    <submittedName>
        <fullName evidence="1">Uncharacterized protein</fullName>
    </submittedName>
</protein>
<dbReference type="GeneID" id="30015805"/>
<keyword evidence="2" id="KW-1185">Reference proteome</keyword>
<dbReference type="RefSeq" id="XP_018687469.1">
    <property type="nucleotide sequence ID" value="XM_018843142.1"/>
</dbReference>
<organism evidence="1 2">
    <name type="scientific">Fonsecaea erecta</name>
    <dbReference type="NCBI Taxonomy" id="1367422"/>
    <lineage>
        <taxon>Eukaryota</taxon>
        <taxon>Fungi</taxon>
        <taxon>Dikarya</taxon>
        <taxon>Ascomycota</taxon>
        <taxon>Pezizomycotina</taxon>
        <taxon>Eurotiomycetes</taxon>
        <taxon>Chaetothyriomycetidae</taxon>
        <taxon>Chaetothyriales</taxon>
        <taxon>Herpotrichiellaceae</taxon>
        <taxon>Fonsecaea</taxon>
    </lineage>
</organism>
<comment type="caution">
    <text evidence="1">The sequence shown here is derived from an EMBL/GenBank/DDBJ whole genome shotgun (WGS) entry which is preliminary data.</text>
</comment>
<accession>A0A178Z2V0</accession>
<dbReference type="AlphaFoldDB" id="A0A178Z2V0"/>
<reference evidence="1 2" key="1">
    <citation type="submission" date="2016-04" db="EMBL/GenBank/DDBJ databases">
        <title>Draft genome of Fonsecaea erecta CBS 125763.</title>
        <authorList>
            <person name="Weiss V.A."/>
            <person name="Vicente V.A."/>
            <person name="Raittz R.T."/>
            <person name="Moreno L.F."/>
            <person name="De Souza E.M."/>
            <person name="Pedrosa F.O."/>
            <person name="Steffens M.B."/>
            <person name="Faoro H."/>
            <person name="Tadra-Sfeir M.Z."/>
            <person name="Najafzadeh M.J."/>
            <person name="Felipe M.S."/>
            <person name="Teixeira M."/>
            <person name="Sun J."/>
            <person name="Xi L."/>
            <person name="Gomes R."/>
            <person name="De Azevedo C.M."/>
            <person name="Salgado C.G."/>
            <person name="Da Silva M.B."/>
            <person name="Nascimento M.F."/>
            <person name="Queiroz-Telles F."/>
            <person name="Attili D.S."/>
            <person name="Gorbushina A."/>
        </authorList>
    </citation>
    <scope>NUCLEOTIDE SEQUENCE [LARGE SCALE GENOMIC DNA]</scope>
    <source>
        <strain evidence="1 2">CBS 125763</strain>
    </source>
</reference>
<evidence type="ECO:0000313" key="1">
    <source>
        <dbReference type="EMBL" id="OAP54102.1"/>
    </source>
</evidence>
<sequence length="314" mass="35294">MAGLSTFEATATPVKARAAMKSGTHWHSAASTVAEMKRINDALRGDGLGRYKHDGSVGAGALQPRVERIVAGLKVSYEKRWIIVEKHLLTQAEDFKNVRGGSKRGQMTSIRALLRLFIHARPAGEGCAECKANLARYQAEAETDNMEIREAWIDISLKELTRLQRDESAKQVLYVSNTAGKTQPTATTGISARTNDHARELTKGDKNEQRRRRAQSSTLRESAHRWCSLVARRIMDKAQALREFLMRYTTGSQFCRTIDEMPEILFYRRKIEGAEALLAYETNVLQQELHKWQLIAPEPPPVLDTTCADREKTG</sequence>
<proteinExistence type="predicted"/>
<gene>
    <name evidence="1" type="ORF">AYL99_11637</name>
</gene>